<dbReference type="Gene3D" id="1.10.10.60">
    <property type="entry name" value="Homeodomain-like"/>
    <property type="match status" value="1"/>
</dbReference>
<evidence type="ECO:0000256" key="9">
    <source>
        <dbReference type="ARBA" id="ARBA00023242"/>
    </source>
</evidence>
<dbReference type="InterPro" id="IPR004252">
    <property type="entry name" value="Probable_transposase_24"/>
</dbReference>
<dbReference type="GO" id="GO:0008234">
    <property type="term" value="F:cysteine-type peptidase activity"/>
    <property type="evidence" value="ECO:0007669"/>
    <property type="project" value="InterPro"/>
</dbReference>
<evidence type="ECO:0000256" key="7">
    <source>
        <dbReference type="ARBA" id="ARBA00023125"/>
    </source>
</evidence>
<reference evidence="13" key="1">
    <citation type="journal article" date="2013" name="Nat. Biotechnol.">
        <title>Draft genome sequence of chickpea (Cicer arietinum) provides a resource for trait improvement.</title>
        <authorList>
            <person name="Varshney R.K."/>
            <person name="Song C."/>
            <person name="Saxena R.K."/>
            <person name="Azam S."/>
            <person name="Yu S."/>
            <person name="Sharpe A.G."/>
            <person name="Cannon S."/>
            <person name="Baek J."/>
            <person name="Rosen B.D."/>
            <person name="Tar'an B."/>
            <person name="Millan T."/>
            <person name="Zhang X."/>
            <person name="Ramsay L.D."/>
            <person name="Iwata A."/>
            <person name="Wang Y."/>
            <person name="Nelson W."/>
            <person name="Farmer A.D."/>
            <person name="Gaur P.M."/>
            <person name="Soderlund C."/>
            <person name="Penmetsa R.V."/>
            <person name="Xu C."/>
            <person name="Bharti A.K."/>
            <person name="He W."/>
            <person name="Winter P."/>
            <person name="Zhao S."/>
            <person name="Hane J.K."/>
            <person name="Carrasquilla-Garcia N."/>
            <person name="Condie J.A."/>
            <person name="Upadhyaya H.D."/>
            <person name="Luo M.C."/>
            <person name="Thudi M."/>
            <person name="Gowda C.L."/>
            <person name="Singh N.P."/>
            <person name="Lichtenzveig J."/>
            <person name="Gali K.K."/>
            <person name="Rubio J."/>
            <person name="Nadarajan N."/>
            <person name="Dolezel J."/>
            <person name="Bansal K.C."/>
            <person name="Xu X."/>
            <person name="Edwards D."/>
            <person name="Zhang G."/>
            <person name="Kahl G."/>
            <person name="Gil J."/>
            <person name="Singh K.B."/>
            <person name="Datta S.K."/>
            <person name="Jackson S.A."/>
            <person name="Wang J."/>
            <person name="Cook D.R."/>
        </authorList>
    </citation>
    <scope>NUCLEOTIDE SEQUENCE [LARGE SCALE GENOMIC DNA]</scope>
    <source>
        <strain evidence="13">cv. CDC Frontier</strain>
    </source>
</reference>
<keyword evidence="3" id="KW-0645">Protease</keyword>
<keyword evidence="7" id="KW-0238">DNA-binding</keyword>
<feature type="region of interest" description="Disordered" evidence="11">
    <location>
        <begin position="137"/>
        <end position="170"/>
    </location>
</feature>
<keyword evidence="8" id="KW-0804">Transcription</keyword>
<dbReference type="InterPro" id="IPR058352">
    <property type="entry name" value="DUF8039"/>
</dbReference>
<dbReference type="PANTHER" id="PTHR33018:SF34">
    <property type="entry name" value="OS02G0472350 PROTEIN"/>
    <property type="match status" value="1"/>
</dbReference>
<evidence type="ECO:0000259" key="12">
    <source>
        <dbReference type="PROSITE" id="PS50600"/>
    </source>
</evidence>
<dbReference type="OrthoDB" id="1731907at2759"/>
<name>A0A1S2XCD0_CICAR</name>
<dbReference type="STRING" id="3827.A0A1S2XCD0"/>
<dbReference type="Pfam" id="PF13837">
    <property type="entry name" value="Myb_DNA-bind_4"/>
    <property type="match status" value="1"/>
</dbReference>
<feature type="region of interest" description="Disordered" evidence="11">
    <location>
        <begin position="239"/>
        <end position="279"/>
    </location>
</feature>
<dbReference type="PROSITE" id="PS50600">
    <property type="entry name" value="ULP_PROTEASE"/>
    <property type="match status" value="1"/>
</dbReference>
<evidence type="ECO:0000256" key="6">
    <source>
        <dbReference type="ARBA" id="ARBA00023054"/>
    </source>
</evidence>
<evidence type="ECO:0000256" key="10">
    <source>
        <dbReference type="SAM" id="Coils"/>
    </source>
</evidence>
<dbReference type="RefSeq" id="XP_004487155.1">
    <property type="nucleotide sequence ID" value="XM_004487098.3"/>
</dbReference>
<dbReference type="GO" id="GO:0006508">
    <property type="term" value="P:proteolysis"/>
    <property type="evidence" value="ECO:0007669"/>
    <property type="project" value="UniProtKB-KW"/>
</dbReference>
<evidence type="ECO:0000256" key="3">
    <source>
        <dbReference type="ARBA" id="ARBA00022670"/>
    </source>
</evidence>
<dbReference type="eggNOG" id="KOG4282">
    <property type="taxonomic scope" value="Eukaryota"/>
</dbReference>
<evidence type="ECO:0000256" key="11">
    <source>
        <dbReference type="SAM" id="MobiDB-lite"/>
    </source>
</evidence>
<evidence type="ECO:0000256" key="4">
    <source>
        <dbReference type="ARBA" id="ARBA00022801"/>
    </source>
</evidence>
<comment type="subcellular location">
    <subcellularLocation>
        <location evidence="1">Nucleus</location>
    </subcellularLocation>
</comment>
<protein>
    <submittedName>
        <fullName evidence="14">Uncharacterized protein LOC101499726 isoform X1</fullName>
    </submittedName>
</protein>
<reference evidence="14" key="2">
    <citation type="submission" date="2025-08" db="UniProtKB">
        <authorList>
            <consortium name="RefSeq"/>
        </authorList>
    </citation>
    <scope>IDENTIFICATION</scope>
    <source>
        <tissue evidence="14">Etiolated seedlings</tissue>
    </source>
</reference>
<dbReference type="Gene3D" id="3.40.395.10">
    <property type="entry name" value="Adenoviral Proteinase, Chain A"/>
    <property type="match status" value="1"/>
</dbReference>
<feature type="compositionally biased region" description="Polar residues" evidence="11">
    <location>
        <begin position="262"/>
        <end position="279"/>
    </location>
</feature>
<dbReference type="Pfam" id="PF26133">
    <property type="entry name" value="DUF8039"/>
    <property type="match status" value="1"/>
</dbReference>
<keyword evidence="4" id="KW-0378">Hydrolase</keyword>
<evidence type="ECO:0000313" key="14">
    <source>
        <dbReference type="RefSeq" id="XP_004487155.1"/>
    </source>
</evidence>
<dbReference type="InterPro" id="IPR038765">
    <property type="entry name" value="Papain-like_cys_pep_sf"/>
</dbReference>
<dbReference type="Pfam" id="PF03004">
    <property type="entry name" value="Transposase_24"/>
    <property type="match status" value="1"/>
</dbReference>
<gene>
    <name evidence="14" type="primary">LOC101499726</name>
</gene>
<feature type="compositionally biased region" description="Acidic residues" evidence="11">
    <location>
        <begin position="161"/>
        <end position="170"/>
    </location>
</feature>
<dbReference type="Pfam" id="PF02902">
    <property type="entry name" value="Peptidase_C48"/>
    <property type="match status" value="1"/>
</dbReference>
<dbReference type="GeneID" id="101499726"/>
<dbReference type="KEGG" id="cam:101499726"/>
<dbReference type="PANTHER" id="PTHR33018">
    <property type="entry name" value="OS10G0338966 PROTEIN-RELATED"/>
    <property type="match status" value="1"/>
</dbReference>
<keyword evidence="9" id="KW-0539">Nucleus</keyword>
<dbReference type="GO" id="GO:0005634">
    <property type="term" value="C:nucleus"/>
    <property type="evidence" value="ECO:0007669"/>
    <property type="project" value="UniProtKB-SubCell"/>
</dbReference>
<evidence type="ECO:0000256" key="1">
    <source>
        <dbReference type="ARBA" id="ARBA00004123"/>
    </source>
</evidence>
<sequence length="966" mass="110698">MEDSLTGYEDGWSEEATFTLIDAWGERYVKLNRSNLRKKHWKEIAKAVNDRHNHVKKARRTNVQCKNRIDALKKKYKIEKARVSESGDYADYWPFFDVLDSLIGDTFPAKNLSPVIVPPVKVPTWTPPMKAPAWALAPVGPRSRSQKRPAPVTTTSASLESLEEEEEGEDSCFRRNLSAFAAAVAEAAESEIESSDGLINESKKLKRGINEMEFGGIEKFGEIYERVEEEKQREMVELEKQKMQSAKDLEYQSKTTKRSKNMNDPSVPSQSELNAQSTQKNVRRATLLKEFLALNRIAGQRISVEFDQSTGMPSGENKTKFKSHVAFLGRSEVSILIDEWDSVDENVKNQIWATILKIWDILNSEFLKKKWISYAGERWRAFKTCLTSRYIHGDLCNKSPLEVYDFLDEETWQAFIQKRKDPSFLDKRKKAQMVQVYNKCPHRLSRGGYELLKKRMMQEKLKQSKESSVDLVAAPPSPLSRHEMWKRARQRPSGDYTSEDTRKIAEKIDSLVEQTTQGTFVPQGRKDILTEAIGQPEHPGRVRGVGQGVGIRQYFGPHSRNSTTPVLSNEQIKTMKVELTQQIKEQLMQDLTTMGFSKLYPKVSTCSPNATVHTSTKGSCSVVTPTLEEDDIPERCELYVDNFLHVVAYGNAYKIGPTIHNQILDNDMVKVVVDEVLDANVQVPMPTDEVKTVGQAPNNFIQWPKRFIRIVSDKDVDGSKKADVSPKRSEPQLDSVQQLVLKAMNMSGSIRLDLEHDETDIFWLSQRDIIELCMGKQELCITILQLWLTYLHRLCIDVGKNDLYGFIDPYFIKSQLDPTNAQTYLQKKLFEDKRECYLAPYHNNCHWQLLIICPRKNTVVFLCSLGRKPEKDIIHIVDSALGECNKLQGIRKKPIWFVPDCQRQSETYECGYYIMIHMLNIVSAGIVDSWLRIFGNLKSFHDDELKNVRQCCASLILEYIQTIENA</sequence>
<evidence type="ECO:0000256" key="5">
    <source>
        <dbReference type="ARBA" id="ARBA00023015"/>
    </source>
</evidence>
<dbReference type="InterPro" id="IPR003653">
    <property type="entry name" value="Peptidase_C48_C"/>
</dbReference>
<evidence type="ECO:0000313" key="13">
    <source>
        <dbReference type="Proteomes" id="UP000087171"/>
    </source>
</evidence>
<dbReference type="SUPFAM" id="SSF54001">
    <property type="entry name" value="Cysteine proteinases"/>
    <property type="match status" value="1"/>
</dbReference>
<accession>A0A1S2XCD0</accession>
<dbReference type="FunFam" id="1.10.10.60:FF:000104">
    <property type="entry name" value="trihelix transcription factor ASIL2"/>
    <property type="match status" value="1"/>
</dbReference>
<feature type="compositionally biased region" description="Basic and acidic residues" evidence="11">
    <location>
        <begin position="239"/>
        <end position="251"/>
    </location>
</feature>
<feature type="domain" description="Ubiquitin-like protease family profile" evidence="12">
    <location>
        <begin position="762"/>
        <end position="921"/>
    </location>
</feature>
<dbReference type="PaxDb" id="3827-XP_004487155.1"/>
<feature type="coiled-coil region" evidence="10">
    <location>
        <begin position="55"/>
        <end position="82"/>
    </location>
</feature>
<evidence type="ECO:0000256" key="8">
    <source>
        <dbReference type="ARBA" id="ARBA00023163"/>
    </source>
</evidence>
<evidence type="ECO:0000256" key="2">
    <source>
        <dbReference type="ARBA" id="ARBA00005234"/>
    </source>
</evidence>
<dbReference type="Proteomes" id="UP000087171">
    <property type="component" value="Chromosome Ca1"/>
</dbReference>
<feature type="region of interest" description="Disordered" evidence="11">
    <location>
        <begin position="464"/>
        <end position="500"/>
    </location>
</feature>
<dbReference type="AlphaFoldDB" id="A0A1S2XCD0"/>
<dbReference type="InterPro" id="IPR044822">
    <property type="entry name" value="Myb_DNA-bind_4"/>
</dbReference>
<comment type="similarity">
    <text evidence="2">Belongs to the peptidase C48 family.</text>
</comment>
<keyword evidence="13" id="KW-1185">Reference proteome</keyword>
<organism evidence="13 14">
    <name type="scientific">Cicer arietinum</name>
    <name type="common">Chickpea</name>
    <name type="synonym">Garbanzo</name>
    <dbReference type="NCBI Taxonomy" id="3827"/>
    <lineage>
        <taxon>Eukaryota</taxon>
        <taxon>Viridiplantae</taxon>
        <taxon>Streptophyta</taxon>
        <taxon>Embryophyta</taxon>
        <taxon>Tracheophyta</taxon>
        <taxon>Spermatophyta</taxon>
        <taxon>Magnoliopsida</taxon>
        <taxon>eudicotyledons</taxon>
        <taxon>Gunneridae</taxon>
        <taxon>Pentapetalae</taxon>
        <taxon>rosids</taxon>
        <taxon>fabids</taxon>
        <taxon>Fabales</taxon>
        <taxon>Fabaceae</taxon>
        <taxon>Papilionoideae</taxon>
        <taxon>50 kb inversion clade</taxon>
        <taxon>NPAAA clade</taxon>
        <taxon>Hologalegina</taxon>
        <taxon>IRL clade</taxon>
        <taxon>Cicereae</taxon>
        <taxon>Cicer</taxon>
    </lineage>
</organism>
<keyword evidence="6 10" id="KW-0175">Coiled coil</keyword>
<proteinExistence type="inferred from homology"/>
<dbReference type="GO" id="GO:0003677">
    <property type="term" value="F:DNA binding"/>
    <property type="evidence" value="ECO:0007669"/>
    <property type="project" value="UniProtKB-KW"/>
</dbReference>
<keyword evidence="5" id="KW-0805">Transcription regulation</keyword>